<dbReference type="AlphaFoldDB" id="X1RAK4"/>
<evidence type="ECO:0000313" key="1">
    <source>
        <dbReference type="EMBL" id="GAI77578.1"/>
    </source>
</evidence>
<organism evidence="1">
    <name type="scientific">marine sediment metagenome</name>
    <dbReference type="NCBI Taxonomy" id="412755"/>
    <lineage>
        <taxon>unclassified sequences</taxon>
        <taxon>metagenomes</taxon>
        <taxon>ecological metagenomes</taxon>
    </lineage>
</organism>
<reference evidence="1" key="1">
    <citation type="journal article" date="2014" name="Front. Microbiol.">
        <title>High frequency of phylogenetically diverse reductive dehalogenase-homologous genes in deep subseafloor sedimentary metagenomes.</title>
        <authorList>
            <person name="Kawai M."/>
            <person name="Futagami T."/>
            <person name="Toyoda A."/>
            <person name="Takaki Y."/>
            <person name="Nishi S."/>
            <person name="Hori S."/>
            <person name="Arai W."/>
            <person name="Tsubouchi T."/>
            <person name="Morono Y."/>
            <person name="Uchiyama I."/>
            <person name="Ito T."/>
            <person name="Fujiyama A."/>
            <person name="Inagaki F."/>
            <person name="Takami H."/>
        </authorList>
    </citation>
    <scope>NUCLEOTIDE SEQUENCE</scope>
    <source>
        <strain evidence="1">Expedition CK06-06</strain>
    </source>
</reference>
<gene>
    <name evidence="1" type="ORF">S12H4_20717</name>
</gene>
<proteinExistence type="predicted"/>
<dbReference type="EMBL" id="BARW01010545">
    <property type="protein sequence ID" value="GAI77578.1"/>
    <property type="molecule type" value="Genomic_DNA"/>
</dbReference>
<accession>X1RAK4</accession>
<name>X1RAK4_9ZZZZ</name>
<comment type="caution">
    <text evidence="1">The sequence shown here is derived from an EMBL/GenBank/DDBJ whole genome shotgun (WGS) entry which is preliminary data.</text>
</comment>
<protein>
    <submittedName>
        <fullName evidence="1">Uncharacterized protein</fullName>
    </submittedName>
</protein>
<sequence length="39" mass="4354">MKCKKGMNVKVIQHKDIAGFIEAMLLITAGVDNSDSQRY</sequence>